<dbReference type="Pfam" id="PF08028">
    <property type="entry name" value="Acyl-CoA_dh_2"/>
    <property type="match status" value="1"/>
</dbReference>
<dbReference type="InterPro" id="IPR036250">
    <property type="entry name" value="AcylCo_DH-like_C"/>
</dbReference>
<dbReference type="GO" id="GO:0036383">
    <property type="term" value="F:3-hydroxy-9,10-secoandrosta-1,3,5(10)-triene-9,17-dione monooxygenase activity"/>
    <property type="evidence" value="ECO:0007669"/>
    <property type="project" value="UniProtKB-EC"/>
</dbReference>
<feature type="domain" description="Acyl-CoA dehydrogenase C-terminal" evidence="3">
    <location>
        <begin position="250"/>
        <end position="379"/>
    </location>
</feature>
<gene>
    <name evidence="4" type="ORF">ABHD89_001088</name>
</gene>
<keyword evidence="5" id="KW-1185">Reference proteome</keyword>
<dbReference type="PANTHER" id="PTHR43884:SF12">
    <property type="entry name" value="ISOVALERYL-COA DEHYDROGENASE, MITOCHONDRIAL-RELATED"/>
    <property type="match status" value="1"/>
</dbReference>
<dbReference type="Gene3D" id="1.10.540.10">
    <property type="entry name" value="Acyl-CoA dehydrogenase/oxidase, N-terminal domain"/>
    <property type="match status" value="1"/>
</dbReference>
<comment type="caution">
    <text evidence="4">The sequence shown here is derived from an EMBL/GenBank/DDBJ whole genome shotgun (WGS) entry which is preliminary data.</text>
</comment>
<dbReference type="Pfam" id="PF02771">
    <property type="entry name" value="Acyl-CoA_dh_N"/>
    <property type="match status" value="1"/>
</dbReference>
<evidence type="ECO:0000256" key="1">
    <source>
        <dbReference type="ARBA" id="ARBA00023002"/>
    </source>
</evidence>
<dbReference type="EMBL" id="JBDZDV010000002">
    <property type="protein sequence ID" value="MET3110686.1"/>
    <property type="molecule type" value="Genomic_DNA"/>
</dbReference>
<dbReference type="InterPro" id="IPR009100">
    <property type="entry name" value="AcylCoA_DH/oxidase_NM_dom_sf"/>
</dbReference>
<dbReference type="RefSeq" id="WP_230821567.1">
    <property type="nucleotide sequence ID" value="NZ_JAJNCU010000003.1"/>
</dbReference>
<evidence type="ECO:0000313" key="4">
    <source>
        <dbReference type="EMBL" id="MET3110686.1"/>
    </source>
</evidence>
<reference evidence="4 5" key="1">
    <citation type="submission" date="2024-05" db="EMBL/GenBank/DDBJ databases">
        <title>Genomic Encyclopedia of Type Strains, Phase IV (KMG-IV): sequencing the most valuable type-strain genomes for metagenomic binning, comparative biology and taxonomic classification.</title>
        <authorList>
            <person name="Goeker M."/>
        </authorList>
    </citation>
    <scope>NUCLEOTIDE SEQUENCE [LARGE SCALE GENOMIC DNA]</scope>
    <source>
        <strain evidence="4 5">DSM 25286</strain>
    </source>
</reference>
<dbReference type="Gene3D" id="1.20.140.10">
    <property type="entry name" value="Butyryl-CoA Dehydrogenase, subunit A, domain 3"/>
    <property type="match status" value="1"/>
</dbReference>
<dbReference type="SUPFAM" id="SSF47203">
    <property type="entry name" value="Acyl-CoA dehydrogenase C-terminal domain-like"/>
    <property type="match status" value="1"/>
</dbReference>
<dbReference type="Proteomes" id="UP001549019">
    <property type="component" value="Unassembled WGS sequence"/>
</dbReference>
<dbReference type="PIRSF" id="PIRSF016578">
    <property type="entry name" value="HsaA"/>
    <property type="match status" value="1"/>
</dbReference>
<name>A0ABV2E8P2_9STAP</name>
<dbReference type="InterPro" id="IPR037069">
    <property type="entry name" value="AcylCoA_DH/ox_N_sf"/>
</dbReference>
<evidence type="ECO:0000259" key="2">
    <source>
        <dbReference type="Pfam" id="PF02771"/>
    </source>
</evidence>
<dbReference type="InterPro" id="IPR013786">
    <property type="entry name" value="AcylCoA_DH/ox_N"/>
</dbReference>
<feature type="domain" description="Acyl-CoA dehydrogenase/oxidase N-terminal" evidence="2">
    <location>
        <begin position="30"/>
        <end position="90"/>
    </location>
</feature>
<dbReference type="SUPFAM" id="SSF56645">
    <property type="entry name" value="Acyl-CoA dehydrogenase NM domain-like"/>
    <property type="match status" value="1"/>
</dbReference>
<accession>A0ABV2E8P2</accession>
<protein>
    <submittedName>
        <fullName evidence="4">3-hydroxy-9,10-secoandrosta-1,3,5(10)-triene-9, 17-dione monooxygenase</fullName>
        <ecNumber evidence="4">1.14.14.12</ecNumber>
    </submittedName>
</protein>
<evidence type="ECO:0000259" key="3">
    <source>
        <dbReference type="Pfam" id="PF08028"/>
    </source>
</evidence>
<dbReference type="EC" id="1.14.14.12" evidence="4"/>
<dbReference type="InterPro" id="IPR013107">
    <property type="entry name" value="Acyl-CoA_DH_C"/>
</dbReference>
<dbReference type="Gene3D" id="2.40.110.10">
    <property type="entry name" value="Butyryl-CoA Dehydrogenase, subunit A, domain 2"/>
    <property type="match status" value="1"/>
</dbReference>
<sequence>MSSTTSTTKQKTVSREELLRRAKEIGELAEKYAMQTDEDRRLPEEVIQKLKESNFHLLHRPKAYGGQDLDFETFGDIIRTVAYHSVSAAWATYFVIIHETWPSFIPKDARDAMFNSNELMADVFAPVGKVEDADDGKGYLVSGQWNFCSGVLWSDWIALGAFHKMRDGDKPELSLFIVRKEDIEVVDNWDTMGLRGTGSNAVKLDRNYVAPEYVFPLGRVVEGATAPDGNYEEDYLLFNVPYIAYFLSGFSQILVGGLKRLVDEFVERTQNRVRVYNNNSQEKDNSSAQRTLGEIKMEYNTLEKIADDYLVRMQGYAEKGVRVLEEEERQELFAMRGYVAKHAPLIATRLLTVLGGNALYRESGAERFVRDLIAVSCHPTHLYEDAMVGYGKTIVGQDGHPMW</sequence>
<organism evidence="4 5">
    <name type="scientific">Salinicoccus halitifaciens</name>
    <dbReference type="NCBI Taxonomy" id="1073415"/>
    <lineage>
        <taxon>Bacteria</taxon>
        <taxon>Bacillati</taxon>
        <taxon>Bacillota</taxon>
        <taxon>Bacilli</taxon>
        <taxon>Bacillales</taxon>
        <taxon>Staphylococcaceae</taxon>
        <taxon>Salinicoccus</taxon>
    </lineage>
</organism>
<dbReference type="InterPro" id="IPR046373">
    <property type="entry name" value="Acyl-CoA_Oxase/DH_mid-dom_sf"/>
</dbReference>
<keyword evidence="1 4" id="KW-0560">Oxidoreductase</keyword>
<keyword evidence="4" id="KW-0503">Monooxygenase</keyword>
<proteinExistence type="predicted"/>
<evidence type="ECO:0000313" key="5">
    <source>
        <dbReference type="Proteomes" id="UP001549019"/>
    </source>
</evidence>
<dbReference type="PANTHER" id="PTHR43884">
    <property type="entry name" value="ACYL-COA DEHYDROGENASE"/>
    <property type="match status" value="1"/>
</dbReference>